<keyword evidence="4" id="KW-0479">Metal-binding</keyword>
<evidence type="ECO:0000256" key="1">
    <source>
        <dbReference type="ARBA" id="ARBA00001970"/>
    </source>
</evidence>
<dbReference type="InterPro" id="IPR023754">
    <property type="entry name" value="HemeA_Synthase_type2"/>
</dbReference>
<evidence type="ECO:0008006" key="15">
    <source>
        <dbReference type="Google" id="ProtNLM"/>
    </source>
</evidence>
<keyword evidence="14" id="KW-1185">Reference proteome</keyword>
<reference evidence="13 14" key="1">
    <citation type="submission" date="2023-09" db="EMBL/GenBank/DDBJ databases">
        <title>Genomes of two closely related lineages of the louse Polyplax serrata with different host specificities.</title>
        <authorList>
            <person name="Martinu J."/>
            <person name="Tarabai H."/>
            <person name="Stefka J."/>
            <person name="Hypsa V."/>
        </authorList>
    </citation>
    <scope>NUCLEOTIDE SEQUENCE [LARGE SCALE GENOMIC DNA]</scope>
    <source>
        <strain evidence="13">98ZLc_SE</strain>
    </source>
</reference>
<comment type="subcellular location">
    <subcellularLocation>
        <location evidence="2">Membrane</location>
        <topology evidence="2">Multi-pass membrane protein</topology>
    </subcellularLocation>
</comment>
<keyword evidence="5 12" id="KW-1133">Transmembrane helix</keyword>
<sequence>MLALKVGLCRRSFPNSFILKSTVCQNGKFSTLNQTTFSPKYKLIQKPVSVNKSNFLIRQQITTVAAKKPINSDVKVGRWLIMCAGMVGGAITLGGYTRLTESGLSMVNWHFTFEAAPQTEEDWINEFNKYKEFPEFKQLKRDMTLEQFKSIWTTEFIHRTWGRCIGIFFLIPAVSYMMKGYFNPALKKRVCVFGALIAAQGLLGWYMVKSGLENRFSEPTDIPRVSQYRLAAHLGLALTLYTGLVWTALDLLMPTQTISKALPHLKKLRILANSCKGMTFLTALSGAFVAGLDAGLVYNSFPKMSDKWIPDDIFSLSPMYKNFFENPTTVQFNHRILGISTFTLAVVTSFLTRYYTVPQRCRRAGTVLGVAACLQVSLGIMTLLHHVPVGEALAHQTGSVLLLTTAIWLAQILKKIKYVPK</sequence>
<keyword evidence="3 12" id="KW-0812">Transmembrane</keyword>
<feature type="transmembrane region" description="Helical" evidence="12">
    <location>
        <begin position="228"/>
        <end position="249"/>
    </location>
</feature>
<organism evidence="13 14">
    <name type="scientific">Polyplax serrata</name>
    <name type="common">Common mouse louse</name>
    <dbReference type="NCBI Taxonomy" id="468196"/>
    <lineage>
        <taxon>Eukaryota</taxon>
        <taxon>Metazoa</taxon>
        <taxon>Ecdysozoa</taxon>
        <taxon>Arthropoda</taxon>
        <taxon>Hexapoda</taxon>
        <taxon>Insecta</taxon>
        <taxon>Pterygota</taxon>
        <taxon>Neoptera</taxon>
        <taxon>Paraneoptera</taxon>
        <taxon>Psocodea</taxon>
        <taxon>Troctomorpha</taxon>
        <taxon>Phthiraptera</taxon>
        <taxon>Anoplura</taxon>
        <taxon>Polyplacidae</taxon>
        <taxon>Polyplax</taxon>
    </lineage>
</organism>
<evidence type="ECO:0000256" key="4">
    <source>
        <dbReference type="ARBA" id="ARBA00022723"/>
    </source>
</evidence>
<evidence type="ECO:0000256" key="10">
    <source>
        <dbReference type="ARBA" id="ARBA00044501"/>
    </source>
</evidence>
<evidence type="ECO:0000256" key="6">
    <source>
        <dbReference type="ARBA" id="ARBA00023002"/>
    </source>
</evidence>
<evidence type="ECO:0000256" key="5">
    <source>
        <dbReference type="ARBA" id="ARBA00022989"/>
    </source>
</evidence>
<dbReference type="PANTHER" id="PTHR23289">
    <property type="entry name" value="CYTOCHROME C OXIDASE ASSEMBLY PROTEIN COX15"/>
    <property type="match status" value="1"/>
</dbReference>
<comment type="caution">
    <text evidence="13">The sequence shown here is derived from an EMBL/GenBank/DDBJ whole genome shotgun (WGS) entry which is preliminary data.</text>
</comment>
<keyword evidence="9 12" id="KW-0472">Membrane</keyword>
<comment type="cofactor">
    <cofactor evidence="1">
        <name>heme b</name>
        <dbReference type="ChEBI" id="CHEBI:60344"/>
    </cofactor>
</comment>
<evidence type="ECO:0000313" key="14">
    <source>
        <dbReference type="Proteomes" id="UP001359485"/>
    </source>
</evidence>
<dbReference type="EMBL" id="JAWJWF010000047">
    <property type="protein sequence ID" value="KAK6621549.1"/>
    <property type="molecule type" value="Genomic_DNA"/>
</dbReference>
<feature type="transmembrane region" description="Helical" evidence="12">
    <location>
        <begin position="336"/>
        <end position="355"/>
    </location>
</feature>
<dbReference type="Proteomes" id="UP001359485">
    <property type="component" value="Unassembled WGS sequence"/>
</dbReference>
<gene>
    <name evidence="13" type="ORF">RUM44_001356</name>
</gene>
<dbReference type="PANTHER" id="PTHR23289:SF2">
    <property type="entry name" value="CYTOCHROME C OXIDASE ASSEMBLY PROTEIN COX15 HOMOLOG"/>
    <property type="match status" value="1"/>
</dbReference>
<feature type="transmembrane region" description="Helical" evidence="12">
    <location>
        <begin position="270"/>
        <end position="292"/>
    </location>
</feature>
<comment type="catalytic activity">
    <reaction evidence="11">
        <text>Fe(II)-heme o + 2 A + H2O = Fe(II)-heme a + 2 AH2</text>
        <dbReference type="Rhea" id="RHEA:63388"/>
        <dbReference type="ChEBI" id="CHEBI:13193"/>
        <dbReference type="ChEBI" id="CHEBI:15377"/>
        <dbReference type="ChEBI" id="CHEBI:17499"/>
        <dbReference type="ChEBI" id="CHEBI:60530"/>
        <dbReference type="ChEBI" id="CHEBI:61715"/>
        <dbReference type="EC" id="1.17.99.9"/>
    </reaction>
    <physiologicalReaction direction="left-to-right" evidence="11">
        <dbReference type="Rhea" id="RHEA:63389"/>
    </physiologicalReaction>
</comment>
<keyword evidence="8" id="KW-0350">Heme biosynthesis</keyword>
<feature type="transmembrane region" description="Helical" evidence="12">
    <location>
        <begin position="76"/>
        <end position="96"/>
    </location>
</feature>
<evidence type="ECO:0000256" key="12">
    <source>
        <dbReference type="SAM" id="Phobius"/>
    </source>
</evidence>
<accession>A0ABR1ALB1</accession>
<evidence type="ECO:0000313" key="13">
    <source>
        <dbReference type="EMBL" id="KAK6621549.1"/>
    </source>
</evidence>
<proteinExistence type="predicted"/>
<protein>
    <recommendedName>
        <fullName evidence="15">Cytochrome c oxidase assembly protein COX15 homolog</fullName>
    </recommendedName>
</protein>
<keyword evidence="7" id="KW-0408">Iron</keyword>
<feature type="transmembrane region" description="Helical" evidence="12">
    <location>
        <begin position="190"/>
        <end position="208"/>
    </location>
</feature>
<feature type="transmembrane region" description="Helical" evidence="12">
    <location>
        <begin position="367"/>
        <end position="387"/>
    </location>
</feature>
<evidence type="ECO:0000256" key="7">
    <source>
        <dbReference type="ARBA" id="ARBA00023004"/>
    </source>
</evidence>
<feature type="transmembrane region" description="Helical" evidence="12">
    <location>
        <begin position="393"/>
        <end position="413"/>
    </location>
</feature>
<feature type="transmembrane region" description="Helical" evidence="12">
    <location>
        <begin position="160"/>
        <end position="178"/>
    </location>
</feature>
<keyword evidence="6" id="KW-0560">Oxidoreductase</keyword>
<evidence type="ECO:0000256" key="2">
    <source>
        <dbReference type="ARBA" id="ARBA00004141"/>
    </source>
</evidence>
<dbReference type="Pfam" id="PF02628">
    <property type="entry name" value="COX15-CtaA"/>
    <property type="match status" value="1"/>
</dbReference>
<evidence type="ECO:0000256" key="3">
    <source>
        <dbReference type="ARBA" id="ARBA00022692"/>
    </source>
</evidence>
<name>A0ABR1ALB1_POLSC</name>
<evidence type="ECO:0000256" key="8">
    <source>
        <dbReference type="ARBA" id="ARBA00023133"/>
    </source>
</evidence>
<evidence type="ECO:0000256" key="9">
    <source>
        <dbReference type="ARBA" id="ARBA00023136"/>
    </source>
</evidence>
<dbReference type="InterPro" id="IPR003780">
    <property type="entry name" value="COX15/CtaA_fam"/>
</dbReference>
<evidence type="ECO:0000256" key="11">
    <source>
        <dbReference type="ARBA" id="ARBA00048044"/>
    </source>
</evidence>
<comment type="pathway">
    <text evidence="10">Porphyrin-containing compound metabolism; heme A biosynthesis; heme A from heme O: step 1/1.</text>
</comment>